<proteinExistence type="predicted"/>
<name>A0ABN7UVF3_GIGMA</name>
<dbReference type="Proteomes" id="UP000789901">
    <property type="component" value="Unassembled WGS sequence"/>
</dbReference>
<dbReference type="EMBL" id="CAJVQB010006449">
    <property type="protein sequence ID" value="CAG8684320.1"/>
    <property type="molecule type" value="Genomic_DNA"/>
</dbReference>
<reference evidence="1 2" key="1">
    <citation type="submission" date="2021-06" db="EMBL/GenBank/DDBJ databases">
        <authorList>
            <person name="Kallberg Y."/>
            <person name="Tangrot J."/>
            <person name="Rosling A."/>
        </authorList>
    </citation>
    <scope>NUCLEOTIDE SEQUENCE [LARGE SCALE GENOMIC DNA]</scope>
    <source>
        <strain evidence="1 2">120-4 pot B 10/14</strain>
    </source>
</reference>
<sequence length="540" mass="62556">MFQIRTLKDLNNGNKLGNSPVNQYSPSRTEFEEQLSCAKKDHKCPQCPANRPTQTQTITDMQIFAEKKEAQGYKWYASFTRIKNKDRWCAQCASIKPCDFEACKEIAYSKDGSAIKKEREHTLGHLDPIELILWKVNIPIYNEDRMKMLDNKSHEIDVEQDLGGIELFLADGILEDFYEQQLPSVKIIYIIIQVPATWFLQKITNIYIIMFGAYGYYSANSAELSTPVEIPPSKCKSLLDIVFSHEELKEYAKKFSQKYLQLNTCDISKFIKYIQISTEGHVGLVFYILQYTKKAIKRQIHENMLIWKDIFAYLNSYNFNLSIDGCRASLKVKDLSAGQLKICKNVYLNGNTLFDPFNASDQYLVKSGIIVVDDKALHFLAPLIMRSFFQQYYESHNSTETTPSLLYHFIMKIFTAICNVHSGRILRETLGFGIDGNLLEQTWQKEFYRIEIQVLGKNHFLSCDVDGKHMAKHSNRFEPTDEYKEIVKYAKSVAIIDVQSESKKVRNLQKDFIHVSFSENYNTFKIESLGEDTVIIRFQD</sequence>
<protein>
    <submittedName>
        <fullName evidence="1">45301_t:CDS:1</fullName>
    </submittedName>
</protein>
<keyword evidence="2" id="KW-1185">Reference proteome</keyword>
<evidence type="ECO:0000313" key="1">
    <source>
        <dbReference type="EMBL" id="CAG8684320.1"/>
    </source>
</evidence>
<organism evidence="1 2">
    <name type="scientific">Gigaspora margarita</name>
    <dbReference type="NCBI Taxonomy" id="4874"/>
    <lineage>
        <taxon>Eukaryota</taxon>
        <taxon>Fungi</taxon>
        <taxon>Fungi incertae sedis</taxon>
        <taxon>Mucoromycota</taxon>
        <taxon>Glomeromycotina</taxon>
        <taxon>Glomeromycetes</taxon>
        <taxon>Diversisporales</taxon>
        <taxon>Gigasporaceae</taxon>
        <taxon>Gigaspora</taxon>
    </lineage>
</organism>
<accession>A0ABN7UVF3</accession>
<evidence type="ECO:0000313" key="2">
    <source>
        <dbReference type="Proteomes" id="UP000789901"/>
    </source>
</evidence>
<gene>
    <name evidence="1" type="ORF">GMARGA_LOCUS11160</name>
</gene>
<comment type="caution">
    <text evidence="1">The sequence shown here is derived from an EMBL/GenBank/DDBJ whole genome shotgun (WGS) entry which is preliminary data.</text>
</comment>